<evidence type="ECO:0000313" key="2">
    <source>
        <dbReference type="EMBL" id="GAL20240.1"/>
    </source>
</evidence>
<feature type="region of interest" description="Disordered" evidence="1">
    <location>
        <begin position="55"/>
        <end position="97"/>
    </location>
</feature>
<comment type="caution">
    <text evidence="2">The sequence shown here is derived from an EMBL/GenBank/DDBJ whole genome shotgun (WGS) entry which is preliminary data.</text>
</comment>
<reference evidence="2 3" key="2">
    <citation type="submission" date="2014-09" db="EMBL/GenBank/DDBJ databases">
        <authorList>
            <consortium name="NBRP consortium"/>
            <person name="Sawabe T."/>
            <person name="Meirelles P."/>
            <person name="Nakanishi M."/>
            <person name="Sayaka M."/>
            <person name="Hattori M."/>
            <person name="Ohkuma M."/>
        </authorList>
    </citation>
    <scope>NUCLEOTIDE SEQUENCE [LARGE SCALE GENOMIC DNA]</scope>
    <source>
        <strain evidence="3">JCM19235</strain>
    </source>
</reference>
<feature type="compositionally biased region" description="Low complexity" evidence="1">
    <location>
        <begin position="59"/>
        <end position="71"/>
    </location>
</feature>
<evidence type="ECO:0000313" key="3">
    <source>
        <dbReference type="Proteomes" id="UP000029228"/>
    </source>
</evidence>
<accession>A0A090RXN6</accession>
<evidence type="ECO:0000256" key="1">
    <source>
        <dbReference type="SAM" id="MobiDB-lite"/>
    </source>
</evidence>
<organism evidence="2 3">
    <name type="scientific">Vibrio maritimus</name>
    <dbReference type="NCBI Taxonomy" id="990268"/>
    <lineage>
        <taxon>Bacteria</taxon>
        <taxon>Pseudomonadati</taxon>
        <taxon>Pseudomonadota</taxon>
        <taxon>Gammaproteobacteria</taxon>
        <taxon>Vibrionales</taxon>
        <taxon>Vibrionaceae</taxon>
        <taxon>Vibrio</taxon>
    </lineage>
</organism>
<dbReference type="Proteomes" id="UP000029228">
    <property type="component" value="Unassembled WGS sequence"/>
</dbReference>
<proteinExistence type="predicted"/>
<name>A0A090RXN6_9VIBR</name>
<dbReference type="AlphaFoldDB" id="A0A090RXN6"/>
<dbReference type="EMBL" id="BBMR01000005">
    <property type="protein sequence ID" value="GAL20240.1"/>
    <property type="molecule type" value="Genomic_DNA"/>
</dbReference>
<sequence>MTMLRVDIREQQTQESDDMKNRIRHIATLAMFTLTSTFALANTTAGGEEQWQIVEEDQSSSSTTASASTSSNQAAPKQTSSSKPASRSSSRSSSNSGFKIGMGLDQGLSIVGQINNTVNFAVGNDGIAADYIFSRGSFSGDVPFNWYAGVGGQIQRSDKFGPRVALGVELPFAKNWDGYAQLTPNLMFDNSDLKLGIGAGIGVRYSF</sequence>
<keyword evidence="3" id="KW-1185">Reference proteome</keyword>
<feature type="compositionally biased region" description="Low complexity" evidence="1">
    <location>
        <begin position="80"/>
        <end position="96"/>
    </location>
</feature>
<reference evidence="2 3" key="1">
    <citation type="submission" date="2014-09" db="EMBL/GenBank/DDBJ databases">
        <title>Vibrio maritimus JCM 19235. (C45) whole genome shotgun sequence.</title>
        <authorList>
            <person name="Sawabe T."/>
            <person name="Meirelles P."/>
            <person name="Nakanishi M."/>
            <person name="Sayaka M."/>
            <person name="Hattori M."/>
            <person name="Ohkuma M."/>
        </authorList>
    </citation>
    <scope>NUCLEOTIDE SEQUENCE [LARGE SCALE GENOMIC DNA]</scope>
    <source>
        <strain evidence="3">JCM19235</strain>
    </source>
</reference>
<gene>
    <name evidence="2" type="ORF">JCM19235_4440</name>
</gene>
<protein>
    <submittedName>
        <fullName evidence="2">Uncharacterized protein</fullName>
    </submittedName>
</protein>